<dbReference type="PANTHER" id="PTHR16056">
    <property type="entry name" value="REGULATOR OF MICROTUBULE DYNAMICS PROTEIN"/>
    <property type="match status" value="1"/>
</dbReference>
<keyword evidence="2" id="KW-0472">Membrane</keyword>
<evidence type="ECO:0000313" key="3">
    <source>
        <dbReference type="EMBL" id="KAL3873871.1"/>
    </source>
</evidence>
<dbReference type="Proteomes" id="UP001634394">
    <property type="component" value="Unassembled WGS sequence"/>
</dbReference>
<keyword evidence="1" id="KW-0175">Coiled coil</keyword>
<dbReference type="Pfam" id="PF21033">
    <property type="entry name" value="RMD1-3"/>
    <property type="match status" value="1"/>
</dbReference>
<keyword evidence="2" id="KW-1133">Transmembrane helix</keyword>
<evidence type="ECO:0000313" key="5">
    <source>
        <dbReference type="Proteomes" id="UP001634394"/>
    </source>
</evidence>
<dbReference type="EMBL" id="JBJQND010000006">
    <property type="protein sequence ID" value="KAL3873870.1"/>
    <property type="molecule type" value="Genomic_DNA"/>
</dbReference>
<feature type="transmembrane region" description="Helical" evidence="2">
    <location>
        <begin position="7"/>
        <end position="29"/>
    </location>
</feature>
<dbReference type="AlphaFoldDB" id="A0ABD3WK22"/>
<dbReference type="Gene3D" id="1.25.40.10">
    <property type="entry name" value="Tetratricopeptide repeat domain"/>
    <property type="match status" value="1"/>
</dbReference>
<organism evidence="3 5">
    <name type="scientific">Sinanodonta woodiana</name>
    <name type="common">Chinese pond mussel</name>
    <name type="synonym">Anodonta woodiana</name>
    <dbReference type="NCBI Taxonomy" id="1069815"/>
    <lineage>
        <taxon>Eukaryota</taxon>
        <taxon>Metazoa</taxon>
        <taxon>Spiralia</taxon>
        <taxon>Lophotrochozoa</taxon>
        <taxon>Mollusca</taxon>
        <taxon>Bivalvia</taxon>
        <taxon>Autobranchia</taxon>
        <taxon>Heteroconchia</taxon>
        <taxon>Palaeoheterodonta</taxon>
        <taxon>Unionida</taxon>
        <taxon>Unionoidea</taxon>
        <taxon>Unionidae</taxon>
        <taxon>Unioninae</taxon>
        <taxon>Sinanodonta</taxon>
    </lineage>
</organism>
<reference evidence="3 5" key="1">
    <citation type="submission" date="2024-11" db="EMBL/GenBank/DDBJ databases">
        <title>Chromosome-level genome assembly of the freshwater bivalve Anodonta woodiana.</title>
        <authorList>
            <person name="Chen X."/>
        </authorList>
    </citation>
    <scope>NUCLEOTIDE SEQUENCE [LARGE SCALE GENOMIC DNA]</scope>
    <source>
        <strain evidence="3">MN2024</strain>
        <tissue evidence="3">Gills</tissue>
    </source>
</reference>
<evidence type="ECO:0000256" key="1">
    <source>
        <dbReference type="SAM" id="Coils"/>
    </source>
</evidence>
<evidence type="ECO:0000313" key="4">
    <source>
        <dbReference type="EMBL" id="KAL3873927.1"/>
    </source>
</evidence>
<dbReference type="EMBL" id="JBJQND010000006">
    <property type="protein sequence ID" value="KAL3873927.1"/>
    <property type="molecule type" value="Genomic_DNA"/>
</dbReference>
<keyword evidence="5" id="KW-1185">Reference proteome</keyword>
<name>A0ABD3WK22_SINWO</name>
<dbReference type="SUPFAM" id="SSF48452">
    <property type="entry name" value="TPR-like"/>
    <property type="match status" value="1"/>
</dbReference>
<dbReference type="EMBL" id="JBJQND010000006">
    <property type="protein sequence ID" value="KAL3873871.1"/>
    <property type="molecule type" value="Genomic_DNA"/>
</dbReference>
<sequence>MSYYRPFIASLGTGIFVVGIGGVVIYRYMRLAFEVVQSLNRISTTLEELKAKISELEGKVDDLKFGSRHTGFYSIHASTSGDDDDDAYVEAYSGIENDQDEVDHVRVSPTTTLREQGVLISAKEFFDKVDKCFDGTDADKKDAYNLLQNNKTRFEIDAEFHWRFAKATYQVAQIEGGRGNAERKREMVYSAKDLAEKAVNLDDNCASAHKWYAITVGSLGDYVSTQDKIKNGYSYKEHIEKAISLNPKDPSNHYLLGRWCYGVYMLSWLERKAASALYATPPSSTAEEALACFLEADRLNPGKWKENLLYIGKCYIELKKYSEAVEWLRKAESLPVVGQDDKESQEELNGLLAKYGSNG</sequence>
<gene>
    <name evidence="3" type="ORF">ACJMK2_036954</name>
    <name evidence="4" type="ORF">ACJMK2_037004</name>
</gene>
<proteinExistence type="predicted"/>
<dbReference type="PANTHER" id="PTHR16056:SF37">
    <property type="entry name" value="REGULATOR OF MICROTUBULE DYNAMICS PROTEIN 3-LIKE ISOFORM X1"/>
    <property type="match status" value="1"/>
</dbReference>
<accession>A0ABD3WK22</accession>
<keyword evidence="2" id="KW-0812">Transmembrane</keyword>
<dbReference type="InterPro" id="IPR011990">
    <property type="entry name" value="TPR-like_helical_dom_sf"/>
</dbReference>
<evidence type="ECO:0000256" key="2">
    <source>
        <dbReference type="SAM" id="Phobius"/>
    </source>
</evidence>
<dbReference type="InterPro" id="IPR049039">
    <property type="entry name" value="RMD1-3_a_helical_rpt"/>
</dbReference>
<comment type="caution">
    <text evidence="3">The sequence shown here is derived from an EMBL/GenBank/DDBJ whole genome shotgun (WGS) entry which is preliminary data.</text>
</comment>
<protein>
    <submittedName>
        <fullName evidence="3">Uncharacterized protein</fullName>
    </submittedName>
</protein>
<feature type="coiled-coil region" evidence="1">
    <location>
        <begin position="39"/>
        <end position="66"/>
    </location>
</feature>